<dbReference type="Gene3D" id="3.30.1490.20">
    <property type="entry name" value="ATP-grasp fold, A domain"/>
    <property type="match status" value="1"/>
</dbReference>
<dbReference type="AlphaFoldDB" id="A0A375I5W3"/>
<dbReference type="PANTHER" id="PTHR43585">
    <property type="entry name" value="FUMIPYRROLE BIOSYNTHESIS PROTEIN C"/>
    <property type="match status" value="1"/>
</dbReference>
<dbReference type="SUPFAM" id="SSF56059">
    <property type="entry name" value="Glutathione synthetase ATP-binding domain-like"/>
    <property type="match status" value="1"/>
</dbReference>
<keyword evidence="1" id="KW-0436">Ligase</keyword>
<dbReference type="SMART" id="SM01209">
    <property type="entry name" value="GARS_A"/>
    <property type="match status" value="1"/>
</dbReference>
<feature type="domain" description="ATP-grasp" evidence="5">
    <location>
        <begin position="135"/>
        <end position="322"/>
    </location>
</feature>
<gene>
    <name evidence="6" type="ORF">CT19425_U340003</name>
</gene>
<dbReference type="InterPro" id="IPR003806">
    <property type="entry name" value="ATP-grasp_PylC-type"/>
</dbReference>
<organism evidence="6 7">
    <name type="scientific">Cupriavidus taiwanensis</name>
    <dbReference type="NCBI Taxonomy" id="164546"/>
    <lineage>
        <taxon>Bacteria</taxon>
        <taxon>Pseudomonadati</taxon>
        <taxon>Pseudomonadota</taxon>
        <taxon>Betaproteobacteria</taxon>
        <taxon>Burkholderiales</taxon>
        <taxon>Burkholderiaceae</taxon>
        <taxon>Cupriavidus</taxon>
    </lineage>
</organism>
<evidence type="ECO:0000256" key="4">
    <source>
        <dbReference type="PROSITE-ProRule" id="PRU00409"/>
    </source>
</evidence>
<dbReference type="GO" id="GO:0016874">
    <property type="term" value="F:ligase activity"/>
    <property type="evidence" value="ECO:0007669"/>
    <property type="project" value="UniProtKB-KW"/>
</dbReference>
<dbReference type="Proteomes" id="UP000255505">
    <property type="component" value="Unassembled WGS sequence"/>
</dbReference>
<evidence type="ECO:0000256" key="3">
    <source>
        <dbReference type="ARBA" id="ARBA00022840"/>
    </source>
</evidence>
<evidence type="ECO:0000313" key="7">
    <source>
        <dbReference type="Proteomes" id="UP000255505"/>
    </source>
</evidence>
<dbReference type="PANTHER" id="PTHR43585:SF2">
    <property type="entry name" value="ATP-GRASP ENZYME FSQD"/>
    <property type="match status" value="1"/>
</dbReference>
<proteinExistence type="predicted"/>
<keyword evidence="2 4" id="KW-0547">Nucleotide-binding</keyword>
<dbReference type="GO" id="GO:0046872">
    <property type="term" value="F:metal ion binding"/>
    <property type="evidence" value="ECO:0007669"/>
    <property type="project" value="InterPro"/>
</dbReference>
<evidence type="ECO:0000256" key="1">
    <source>
        <dbReference type="ARBA" id="ARBA00022598"/>
    </source>
</evidence>
<dbReference type="InterPro" id="IPR052032">
    <property type="entry name" value="ATP-dep_AA_Ligase"/>
</dbReference>
<dbReference type="InterPro" id="IPR011761">
    <property type="entry name" value="ATP-grasp"/>
</dbReference>
<name>A0A375I5W3_9BURK</name>
<dbReference type="Pfam" id="PF02655">
    <property type="entry name" value="ATP-grasp_3"/>
    <property type="match status" value="1"/>
</dbReference>
<evidence type="ECO:0000256" key="2">
    <source>
        <dbReference type="ARBA" id="ARBA00022741"/>
    </source>
</evidence>
<protein>
    <submittedName>
        <fullName evidence="6">Putative siderophore biosynthesis protein</fullName>
    </submittedName>
</protein>
<evidence type="ECO:0000259" key="5">
    <source>
        <dbReference type="PROSITE" id="PS50975"/>
    </source>
</evidence>
<dbReference type="Gene3D" id="3.40.50.20">
    <property type="match status" value="1"/>
</dbReference>
<dbReference type="Gene3D" id="3.30.470.20">
    <property type="entry name" value="ATP-grasp fold, B domain"/>
    <property type="match status" value="1"/>
</dbReference>
<dbReference type="GO" id="GO:0005524">
    <property type="term" value="F:ATP binding"/>
    <property type="evidence" value="ECO:0007669"/>
    <property type="project" value="UniProtKB-UniRule"/>
</dbReference>
<evidence type="ECO:0000313" key="6">
    <source>
        <dbReference type="EMBL" id="SPK69997.1"/>
    </source>
</evidence>
<keyword evidence="3 4" id="KW-0067">ATP-binding</keyword>
<reference evidence="6 7" key="1">
    <citation type="submission" date="2018-01" db="EMBL/GenBank/DDBJ databases">
        <authorList>
            <person name="Gaut B.S."/>
            <person name="Morton B.R."/>
            <person name="Clegg M.T."/>
            <person name="Duvall M.R."/>
        </authorList>
    </citation>
    <scope>NUCLEOTIDE SEQUENCE [LARGE SCALE GENOMIC DNA]</scope>
    <source>
        <strain evidence="6">Cupriavidus taiwanensis LMG 19425</strain>
    </source>
</reference>
<accession>A0A375I5W3</accession>
<dbReference type="InterPro" id="IPR013815">
    <property type="entry name" value="ATP_grasp_subdomain_1"/>
</dbReference>
<dbReference type="EMBL" id="OOEF01000028">
    <property type="protein sequence ID" value="SPK69997.1"/>
    <property type="molecule type" value="Genomic_DNA"/>
</dbReference>
<dbReference type="PROSITE" id="PS50975">
    <property type="entry name" value="ATP_GRASP"/>
    <property type="match status" value="1"/>
</dbReference>
<sequence>MHCLLRSPAHRSEARLVQEIFILAHVPTPAVNDGFLPAARALGRSVVLLTDCADAHRAHFAGTGLPAYPQDIVPCDVFNPLAVIDALTRRGGKPAAVFSNSDHLQAATAIASAYFGLPGKDWRTAYAAKNKAEMRRRLAESGIDTLWHAVVCDRAGLAALADVPMPCIVKPREGVASQQVSLARSRAELAEHCGAIWARHPGQALLLEEYLEGPLYTLETLGDGKALRALGGFRVTLSTPPYFVELEAVWGTGLPASVEAEVLDTIRRFGIGFGACHTEYVLTANGPRLIEINYRSIGDYREFLLSDTLQFPLFEQILRLHLGEALPALEVPRRAAWIRYFTAQAEGTLRHAPAHSQHEGDGVRLTYQPLRKVGEAIQLTNSNKDYLGVLRGCGPDSAGLAAAVELASSKLAWEIAQ</sequence>